<dbReference type="Proteomes" id="UP000003704">
    <property type="component" value="Unassembled WGS sequence"/>
</dbReference>
<sequence>MKSLRLRNTFRSYRTATGRSARFPSAPHAVHCVHCLGTSSGAQNKKVHVLTPVTRLGAKTWTSVSGRSSVFARKQHALSLRACHTAISMPIHDR</sequence>
<accession>I8T8C9</accession>
<dbReference type="EMBL" id="AKGD01000001">
    <property type="protein sequence ID" value="EIT70028.1"/>
    <property type="molecule type" value="Genomic_DNA"/>
</dbReference>
<proteinExistence type="predicted"/>
<name>I8T8C9_9GAMM</name>
<evidence type="ECO:0000313" key="1">
    <source>
        <dbReference type="EMBL" id="EIT70028.1"/>
    </source>
</evidence>
<organism evidence="2 3">
    <name type="scientific">Hydrocarboniphaga effusa AP103</name>
    <dbReference type="NCBI Taxonomy" id="1172194"/>
    <lineage>
        <taxon>Bacteria</taxon>
        <taxon>Pseudomonadati</taxon>
        <taxon>Pseudomonadota</taxon>
        <taxon>Gammaproteobacteria</taxon>
        <taxon>Nevskiales</taxon>
        <taxon>Nevskiaceae</taxon>
        <taxon>Hydrocarboniphaga</taxon>
    </lineage>
</organism>
<dbReference type="STRING" id="1172194.WQQ_01650"/>
<dbReference type="AlphaFoldDB" id="I8T8C9"/>
<comment type="caution">
    <text evidence="2">The sequence shown here is derived from an EMBL/GenBank/DDBJ whole genome shotgun (WGS) entry which is preliminary data.</text>
</comment>
<protein>
    <submittedName>
        <fullName evidence="2">Uncharacterized protein</fullName>
    </submittedName>
</protein>
<gene>
    <name evidence="1" type="ORF">WQQ_01650</name>
    <name evidence="2" type="ORF">WQQ_03520</name>
</gene>
<keyword evidence="3" id="KW-1185">Reference proteome</keyword>
<reference evidence="2" key="2">
    <citation type="submission" date="2012-05" db="EMBL/GenBank/DDBJ databases">
        <authorList>
            <person name="Park J.-H."/>
            <person name="Zylstra G.J."/>
            <person name="Chae J.-C."/>
        </authorList>
    </citation>
    <scope>NUCLEOTIDE SEQUENCE</scope>
    <source>
        <strain evidence="2">AP103</strain>
    </source>
</reference>
<evidence type="ECO:0000313" key="2">
    <source>
        <dbReference type="EMBL" id="EIT70215.1"/>
    </source>
</evidence>
<dbReference type="EMBL" id="AKGD01000001">
    <property type="protein sequence ID" value="EIT70215.1"/>
    <property type="molecule type" value="Genomic_DNA"/>
</dbReference>
<reference evidence="2 3" key="1">
    <citation type="journal article" date="2012" name="J. Bacteriol.">
        <title>Genome Sequence of n-Alkane-Degrading Hydrocarboniphaga effusa Strain AP103T (ATCC BAA-332T).</title>
        <authorList>
            <person name="Chang H.K."/>
            <person name="Zylstra G.J."/>
            <person name="Chae J.C."/>
        </authorList>
    </citation>
    <scope>NUCLEOTIDE SEQUENCE [LARGE SCALE GENOMIC DNA]</scope>
    <source>
        <strain evidence="2 3">AP103</strain>
    </source>
</reference>
<evidence type="ECO:0000313" key="3">
    <source>
        <dbReference type="Proteomes" id="UP000003704"/>
    </source>
</evidence>